<accession>A0A0A0HMP8</accession>
<proteinExistence type="predicted"/>
<organism evidence="1 2">
    <name type="scientific">Roseovarius mucosus DSM 17069</name>
    <dbReference type="NCBI Taxonomy" id="1288298"/>
    <lineage>
        <taxon>Bacteria</taxon>
        <taxon>Pseudomonadati</taxon>
        <taxon>Pseudomonadota</taxon>
        <taxon>Alphaproteobacteria</taxon>
        <taxon>Rhodobacterales</taxon>
        <taxon>Roseobacteraceae</taxon>
        <taxon>Roseovarius</taxon>
    </lineage>
</organism>
<dbReference type="AlphaFoldDB" id="A0A0A0HMP8"/>
<dbReference type="HOGENOM" id="CLU_2131666_0_0_5"/>
<gene>
    <name evidence="1" type="ORF">rosmuc_00914</name>
</gene>
<dbReference type="eggNOG" id="ENOG5033HPX">
    <property type="taxonomic scope" value="Bacteria"/>
</dbReference>
<dbReference type="Proteomes" id="UP000030021">
    <property type="component" value="Unassembled WGS sequence"/>
</dbReference>
<name>A0A0A0HMP8_9RHOB</name>
<sequence length="113" mass="13176">MYAKLTPLEQVSALFAEYVSGDDFFSDRRFKKLSWTPDRYVWELKTDDVRIFGWAPKKDAFICCFGDAKDRIVIENSYGRYIAQTVYVRDHIELNEPKCLTGGSYKDVISNKN</sequence>
<evidence type="ECO:0000313" key="1">
    <source>
        <dbReference type="EMBL" id="KGM89117.1"/>
    </source>
</evidence>
<comment type="caution">
    <text evidence="1">The sequence shown here is derived from an EMBL/GenBank/DDBJ whole genome shotgun (WGS) entry which is preliminary data.</text>
</comment>
<protein>
    <submittedName>
        <fullName evidence="1">Uncharacterized protein</fullName>
    </submittedName>
</protein>
<evidence type="ECO:0000313" key="2">
    <source>
        <dbReference type="Proteomes" id="UP000030021"/>
    </source>
</evidence>
<dbReference type="EMBL" id="AONH01000003">
    <property type="protein sequence ID" value="KGM89117.1"/>
    <property type="molecule type" value="Genomic_DNA"/>
</dbReference>
<reference evidence="1 2" key="1">
    <citation type="submission" date="2013-01" db="EMBL/GenBank/DDBJ databases">
        <authorList>
            <person name="Fiebig A."/>
            <person name="Goeker M."/>
            <person name="Klenk H.-P.P."/>
        </authorList>
    </citation>
    <scope>NUCLEOTIDE SEQUENCE [LARGE SCALE GENOMIC DNA]</scope>
    <source>
        <strain evidence="1 2">DSM 17069</strain>
    </source>
</reference>